<dbReference type="CDD" id="cd04301">
    <property type="entry name" value="NAT_SF"/>
    <property type="match status" value="1"/>
</dbReference>
<organism evidence="2 3">
    <name type="scientific">Aeribacillus alveayuensis</name>
    <dbReference type="NCBI Taxonomy" id="279215"/>
    <lineage>
        <taxon>Bacteria</taxon>
        <taxon>Bacillati</taxon>
        <taxon>Bacillota</taxon>
        <taxon>Bacilli</taxon>
        <taxon>Bacillales</taxon>
        <taxon>Bacillaceae</taxon>
        <taxon>Aeribacillus</taxon>
    </lineage>
</organism>
<accession>A0ABT9VP52</accession>
<proteinExistence type="predicted"/>
<dbReference type="EMBL" id="JAUSTR010000004">
    <property type="protein sequence ID" value="MDQ0162495.1"/>
    <property type="molecule type" value="Genomic_DNA"/>
</dbReference>
<gene>
    <name evidence="2" type="ORF">J2S06_001572</name>
</gene>
<protein>
    <submittedName>
        <fullName evidence="2">GNAT family N-acyltransferase</fullName>
    </submittedName>
</protein>
<comment type="caution">
    <text evidence="2">The sequence shown here is derived from an EMBL/GenBank/DDBJ whole genome shotgun (WGS) entry which is preliminary data.</text>
</comment>
<dbReference type="InterPro" id="IPR039143">
    <property type="entry name" value="GNPNAT1-like"/>
</dbReference>
<dbReference type="InterPro" id="IPR016181">
    <property type="entry name" value="Acyl_CoA_acyltransferase"/>
</dbReference>
<keyword evidence="3" id="KW-1185">Reference proteome</keyword>
<dbReference type="PANTHER" id="PTHR13355:SF11">
    <property type="entry name" value="GLUCOSAMINE 6-PHOSPHATE N-ACETYLTRANSFERASE"/>
    <property type="match status" value="1"/>
</dbReference>
<name>A0ABT9VP52_9BACI</name>
<feature type="domain" description="N-acetyltransferase" evidence="1">
    <location>
        <begin position="1"/>
        <end position="141"/>
    </location>
</feature>
<evidence type="ECO:0000259" key="1">
    <source>
        <dbReference type="PROSITE" id="PS51186"/>
    </source>
</evidence>
<dbReference type="Gene3D" id="3.40.630.30">
    <property type="match status" value="1"/>
</dbReference>
<dbReference type="PANTHER" id="PTHR13355">
    <property type="entry name" value="GLUCOSAMINE 6-PHOSPHATE N-ACETYLTRANSFERASE"/>
    <property type="match status" value="1"/>
</dbReference>
<dbReference type="Proteomes" id="UP001225646">
    <property type="component" value="Unassembled WGS sequence"/>
</dbReference>
<evidence type="ECO:0000313" key="3">
    <source>
        <dbReference type="Proteomes" id="UP001225646"/>
    </source>
</evidence>
<dbReference type="SUPFAM" id="SSF55729">
    <property type="entry name" value="Acyl-CoA N-acyltransferases (Nat)"/>
    <property type="match status" value="1"/>
</dbReference>
<dbReference type="PROSITE" id="PS51186">
    <property type="entry name" value="GNAT"/>
    <property type="match status" value="1"/>
</dbReference>
<dbReference type="Pfam" id="PF13673">
    <property type="entry name" value="Acetyltransf_10"/>
    <property type="match status" value="1"/>
</dbReference>
<reference evidence="2 3" key="1">
    <citation type="submission" date="2023-07" db="EMBL/GenBank/DDBJ databases">
        <title>Genomic Encyclopedia of Type Strains, Phase IV (KMG-IV): sequencing the most valuable type-strain genomes for metagenomic binning, comparative biology and taxonomic classification.</title>
        <authorList>
            <person name="Goeker M."/>
        </authorList>
    </citation>
    <scope>NUCLEOTIDE SEQUENCE [LARGE SCALE GENOMIC DNA]</scope>
    <source>
        <strain evidence="2 3">DSM 19092</strain>
    </source>
</reference>
<dbReference type="InterPro" id="IPR000182">
    <property type="entry name" value="GNAT_dom"/>
</dbReference>
<evidence type="ECO:0000313" key="2">
    <source>
        <dbReference type="EMBL" id="MDQ0162495.1"/>
    </source>
</evidence>
<sequence>MIKAVIAKNKPQLDDALTVRHQVFVEEQKVPIELEIDEYEDKSTHVVLYDDEKPIGAGRFRVIDDVGKLERICVLPEYRGKGAGTMIMEKLESIAKEKGLKTVKLNAQTHAEAFYQRLGYETVSDVFPDAGIPHVTMVKTL</sequence>